<keyword evidence="1" id="KW-0812">Transmembrane</keyword>
<evidence type="ECO:0000256" key="1">
    <source>
        <dbReference type="SAM" id="Phobius"/>
    </source>
</evidence>
<evidence type="ECO:0000313" key="3">
    <source>
        <dbReference type="Proteomes" id="UP000284177"/>
    </source>
</evidence>
<keyword evidence="1" id="KW-0472">Membrane</keyword>
<gene>
    <name evidence="2" type="ORF">BET03_00350</name>
</gene>
<protein>
    <recommendedName>
        <fullName evidence="4">Stage II sporulation protein P</fullName>
    </recommendedName>
</protein>
<reference evidence="2 3" key="1">
    <citation type="submission" date="2016-08" db="EMBL/GenBank/DDBJ databases">
        <title>Novel Firmicutes and Novel Genomes.</title>
        <authorList>
            <person name="Poppleton D.I."/>
            <person name="Gribaldo S."/>
        </authorList>
    </citation>
    <scope>NUCLEOTIDE SEQUENCE [LARGE SCALE GENOMIC DNA]</scope>
    <source>
        <strain evidence="2 3">CTT3</strain>
    </source>
</reference>
<accession>A0A419TA31</accession>
<dbReference type="OrthoDB" id="1633470at2"/>
<proteinExistence type="predicted"/>
<evidence type="ECO:0008006" key="4">
    <source>
        <dbReference type="Google" id="ProtNLM"/>
    </source>
</evidence>
<keyword evidence="3" id="KW-1185">Reference proteome</keyword>
<organism evidence="2 3">
    <name type="scientific">Thermohalobacter berrensis</name>
    <dbReference type="NCBI Taxonomy" id="99594"/>
    <lineage>
        <taxon>Bacteria</taxon>
        <taxon>Bacillati</taxon>
        <taxon>Bacillota</taxon>
        <taxon>Tissierellia</taxon>
        <taxon>Tissierellales</taxon>
        <taxon>Thermohalobacteraceae</taxon>
        <taxon>Thermohalobacter</taxon>
    </lineage>
</organism>
<dbReference type="AlphaFoldDB" id="A0A419TA31"/>
<dbReference type="InterPro" id="IPR010897">
    <property type="entry name" value="Spore_II_P"/>
</dbReference>
<dbReference type="EMBL" id="MCIB01000001">
    <property type="protein sequence ID" value="RKD34318.1"/>
    <property type="molecule type" value="Genomic_DNA"/>
</dbReference>
<sequence length="359" mass="41122">MTKMKNRCIILALIFIILTINYVEADDWYLNGKSYFTVYDMKSKKKLFLTAWQVNIGDKYHSEDNKLYEIIKVEKGNIAYAKCLKDIKMPDISNVLEETVFKQEDVKKVGIYFTHTDESYIPTSGTASEWGNGDIIAVGKNFTNNLEKQGITVILNKTRHDPHDAASYKRSRRTVFRMLLKQPDALFDLHRDGVPKEEYITELNGETVSRIRIVLGRRNPNLMVNEELALYIKAIADELYPGLVKDIYYGRGNYNQDLTPKSLLLEMGTYTLSQSQVNKSNKYLAEIIKKAVFGGLVGTREVKGVQKSNKGAYKGLVTIIFFVSLGSLLFLFISSSKKERKAKIEDIINRLLKFLNIRH</sequence>
<evidence type="ECO:0000313" key="2">
    <source>
        <dbReference type="EMBL" id="RKD34318.1"/>
    </source>
</evidence>
<dbReference type="Proteomes" id="UP000284177">
    <property type="component" value="Unassembled WGS sequence"/>
</dbReference>
<feature type="transmembrane region" description="Helical" evidence="1">
    <location>
        <begin position="312"/>
        <end position="333"/>
    </location>
</feature>
<comment type="caution">
    <text evidence="2">The sequence shown here is derived from an EMBL/GenBank/DDBJ whole genome shotgun (WGS) entry which is preliminary data.</text>
</comment>
<name>A0A419TA31_9FIRM</name>
<dbReference type="NCBIfam" id="TIGR02867">
    <property type="entry name" value="spore_II_P"/>
    <property type="match status" value="1"/>
</dbReference>
<keyword evidence="1" id="KW-1133">Transmembrane helix</keyword>
<dbReference type="Pfam" id="PF07454">
    <property type="entry name" value="SpoIIP"/>
    <property type="match status" value="1"/>
</dbReference>